<evidence type="ECO:0000256" key="2">
    <source>
        <dbReference type="ARBA" id="ARBA00022485"/>
    </source>
</evidence>
<keyword evidence="1" id="KW-0813">Transport</keyword>
<dbReference type="AlphaFoldDB" id="A0A1G7Y6D7"/>
<dbReference type="InterPro" id="IPR036369">
    <property type="entry name" value="HIPIP_sf"/>
</dbReference>
<dbReference type="Proteomes" id="UP000198748">
    <property type="component" value="Unassembled WGS sequence"/>
</dbReference>
<gene>
    <name evidence="8" type="ORF">SAMN04487996_12569</name>
</gene>
<dbReference type="PROSITE" id="PS51318">
    <property type="entry name" value="TAT"/>
    <property type="match status" value="1"/>
</dbReference>
<dbReference type="SUPFAM" id="SSF57652">
    <property type="entry name" value="HIPIP (high potential iron protein)"/>
    <property type="match status" value="1"/>
</dbReference>
<dbReference type="InterPro" id="IPR000170">
    <property type="entry name" value="High_potential_FeS_prot"/>
</dbReference>
<keyword evidence="9" id="KW-1185">Reference proteome</keyword>
<dbReference type="GO" id="GO:0019646">
    <property type="term" value="P:aerobic electron transport chain"/>
    <property type="evidence" value="ECO:0007669"/>
    <property type="project" value="InterPro"/>
</dbReference>
<keyword evidence="5" id="KW-0408">Iron</keyword>
<keyword evidence="2" id="KW-0004">4Fe-4S</keyword>
<dbReference type="PROSITE" id="PS51373">
    <property type="entry name" value="HIPIP"/>
    <property type="match status" value="1"/>
</dbReference>
<evidence type="ECO:0000256" key="6">
    <source>
        <dbReference type="ARBA" id="ARBA00023014"/>
    </source>
</evidence>
<protein>
    <submittedName>
        <fullName evidence="8">Tat (Twin-arginine translocation) pathway signal sequence</fullName>
    </submittedName>
</protein>
<dbReference type="InterPro" id="IPR019546">
    <property type="entry name" value="TAT_signal_bac_arc"/>
</dbReference>
<dbReference type="OrthoDB" id="671811at2"/>
<dbReference type="GO" id="GO:0046872">
    <property type="term" value="F:metal ion binding"/>
    <property type="evidence" value="ECO:0007669"/>
    <property type="project" value="UniProtKB-KW"/>
</dbReference>
<organism evidence="8 9">
    <name type="scientific">Dyadobacter soli</name>
    <dbReference type="NCBI Taxonomy" id="659014"/>
    <lineage>
        <taxon>Bacteria</taxon>
        <taxon>Pseudomonadati</taxon>
        <taxon>Bacteroidota</taxon>
        <taxon>Cytophagia</taxon>
        <taxon>Cytophagales</taxon>
        <taxon>Spirosomataceae</taxon>
        <taxon>Dyadobacter</taxon>
    </lineage>
</organism>
<evidence type="ECO:0000256" key="5">
    <source>
        <dbReference type="ARBA" id="ARBA00023004"/>
    </source>
</evidence>
<dbReference type="Pfam" id="PF01355">
    <property type="entry name" value="HIPIP"/>
    <property type="match status" value="1"/>
</dbReference>
<feature type="domain" description="High potential iron-sulfur proteins family profile" evidence="7">
    <location>
        <begin position="41"/>
        <end position="117"/>
    </location>
</feature>
<evidence type="ECO:0000256" key="1">
    <source>
        <dbReference type="ARBA" id="ARBA00022448"/>
    </source>
</evidence>
<accession>A0A1G7Y6D7</accession>
<evidence type="ECO:0000256" key="3">
    <source>
        <dbReference type="ARBA" id="ARBA00022723"/>
    </source>
</evidence>
<evidence type="ECO:0000313" key="9">
    <source>
        <dbReference type="Proteomes" id="UP000198748"/>
    </source>
</evidence>
<keyword evidence="6" id="KW-0411">Iron-sulfur</keyword>
<proteinExistence type="predicted"/>
<dbReference type="InterPro" id="IPR006311">
    <property type="entry name" value="TAT_signal"/>
</dbReference>
<reference evidence="9" key="1">
    <citation type="submission" date="2016-10" db="EMBL/GenBank/DDBJ databases">
        <authorList>
            <person name="Varghese N."/>
            <person name="Submissions S."/>
        </authorList>
    </citation>
    <scope>NUCLEOTIDE SEQUENCE [LARGE SCALE GENOMIC DNA]</scope>
    <source>
        <strain evidence="9">DSM 25329</strain>
    </source>
</reference>
<sequence>MLTISNRRSFLKNSLATGALAIGGLVYTQCAPTKKPAAAKAATPPADPCEDLTGVDPVDVQKRKSLGYTNKSPMPDSQCDNCKLWVPAQEGKECGGCLLFTGPVNPEGHCTYWAPRV</sequence>
<evidence type="ECO:0000313" key="8">
    <source>
        <dbReference type="EMBL" id="SDG92025.1"/>
    </source>
</evidence>
<dbReference type="NCBIfam" id="TIGR01409">
    <property type="entry name" value="TAT_signal_seq"/>
    <property type="match status" value="1"/>
</dbReference>
<name>A0A1G7Y6D7_9BACT</name>
<dbReference type="GO" id="GO:0009055">
    <property type="term" value="F:electron transfer activity"/>
    <property type="evidence" value="ECO:0007669"/>
    <property type="project" value="InterPro"/>
</dbReference>
<dbReference type="EMBL" id="FNAN01000025">
    <property type="protein sequence ID" value="SDG92025.1"/>
    <property type="molecule type" value="Genomic_DNA"/>
</dbReference>
<evidence type="ECO:0000256" key="4">
    <source>
        <dbReference type="ARBA" id="ARBA00022982"/>
    </source>
</evidence>
<evidence type="ECO:0000259" key="7">
    <source>
        <dbReference type="PROSITE" id="PS51373"/>
    </source>
</evidence>
<keyword evidence="3" id="KW-0479">Metal-binding</keyword>
<dbReference type="RefSeq" id="WP_090157070.1">
    <property type="nucleotide sequence ID" value="NZ_FNAN01000025.1"/>
</dbReference>
<dbReference type="GO" id="GO:0051539">
    <property type="term" value="F:4 iron, 4 sulfur cluster binding"/>
    <property type="evidence" value="ECO:0007669"/>
    <property type="project" value="UniProtKB-KW"/>
</dbReference>
<dbReference type="STRING" id="659014.SAMN04487996_12569"/>
<keyword evidence="4" id="KW-0249">Electron transport</keyword>
<dbReference type="Gene3D" id="4.10.490.10">
    <property type="entry name" value="High potential iron-sulphur protein"/>
    <property type="match status" value="1"/>
</dbReference>